<keyword evidence="7" id="KW-0807">Transducer</keyword>
<name>A0A3B0V2H8_9ZZZZ</name>
<feature type="domain" description="Methyl-accepting transducer" evidence="10">
    <location>
        <begin position="505"/>
        <end position="593"/>
    </location>
</feature>
<evidence type="ECO:0000256" key="5">
    <source>
        <dbReference type="ARBA" id="ARBA00022989"/>
    </source>
</evidence>
<evidence type="ECO:0000256" key="6">
    <source>
        <dbReference type="ARBA" id="ARBA00023136"/>
    </source>
</evidence>
<evidence type="ECO:0000313" key="12">
    <source>
        <dbReference type="EMBL" id="VAW34593.1"/>
    </source>
</evidence>
<keyword evidence="3" id="KW-0145">Chemotaxis</keyword>
<dbReference type="InterPro" id="IPR003660">
    <property type="entry name" value="HAMP_dom"/>
</dbReference>
<comment type="subcellular location">
    <subcellularLocation>
        <location evidence="1">Cell membrane</location>
        <topology evidence="1">Multi-pass membrane protein</topology>
    </subcellularLocation>
</comment>
<comment type="similarity">
    <text evidence="8">Belongs to the methyl-accepting chemotaxis (MCP) protein family.</text>
</comment>
<accession>A0A3B0V2H8</accession>
<dbReference type="GO" id="GO:0007165">
    <property type="term" value="P:signal transduction"/>
    <property type="evidence" value="ECO:0007669"/>
    <property type="project" value="UniProtKB-KW"/>
</dbReference>
<evidence type="ECO:0000256" key="4">
    <source>
        <dbReference type="ARBA" id="ARBA00022692"/>
    </source>
</evidence>
<evidence type="ECO:0000259" key="10">
    <source>
        <dbReference type="PROSITE" id="PS50111"/>
    </source>
</evidence>
<keyword evidence="4 9" id="KW-0812">Transmembrane</keyword>
<dbReference type="PANTHER" id="PTHR32089:SF112">
    <property type="entry name" value="LYSOZYME-LIKE PROTEIN-RELATED"/>
    <property type="match status" value="1"/>
</dbReference>
<evidence type="ECO:0000256" key="9">
    <source>
        <dbReference type="SAM" id="Phobius"/>
    </source>
</evidence>
<dbReference type="PROSITE" id="PS50885">
    <property type="entry name" value="HAMP"/>
    <property type="match status" value="1"/>
</dbReference>
<dbReference type="InterPro" id="IPR033479">
    <property type="entry name" value="dCache_1"/>
</dbReference>
<feature type="transmembrane region" description="Helical" evidence="9">
    <location>
        <begin position="17"/>
        <end position="37"/>
    </location>
</feature>
<evidence type="ECO:0000256" key="7">
    <source>
        <dbReference type="ARBA" id="ARBA00023224"/>
    </source>
</evidence>
<feature type="transmembrane region" description="Helical" evidence="9">
    <location>
        <begin position="426"/>
        <end position="446"/>
    </location>
</feature>
<organism evidence="12">
    <name type="scientific">hydrothermal vent metagenome</name>
    <dbReference type="NCBI Taxonomy" id="652676"/>
    <lineage>
        <taxon>unclassified sequences</taxon>
        <taxon>metagenomes</taxon>
        <taxon>ecological metagenomes</taxon>
    </lineage>
</organism>
<feature type="domain" description="HAMP" evidence="11">
    <location>
        <begin position="447"/>
        <end position="500"/>
    </location>
</feature>
<gene>
    <name evidence="12" type="ORF">MNBD_DELTA02-805</name>
</gene>
<protein>
    <submittedName>
        <fullName evidence="12">Methyl-accepting chemotaxis sensor/transducer protein</fullName>
    </submittedName>
</protein>
<dbReference type="PANTHER" id="PTHR32089">
    <property type="entry name" value="METHYL-ACCEPTING CHEMOTAXIS PROTEIN MCPB"/>
    <property type="match status" value="1"/>
</dbReference>
<keyword evidence="6 9" id="KW-0472">Membrane</keyword>
<dbReference type="PROSITE" id="PS50111">
    <property type="entry name" value="CHEMOTAXIS_TRANSDUC_2"/>
    <property type="match status" value="1"/>
</dbReference>
<dbReference type="SMART" id="SM00304">
    <property type="entry name" value="HAMP"/>
    <property type="match status" value="1"/>
</dbReference>
<dbReference type="SUPFAM" id="SSF58104">
    <property type="entry name" value="Methyl-accepting chemotaxis protein (MCP) signaling domain"/>
    <property type="match status" value="1"/>
</dbReference>
<feature type="non-terminal residue" evidence="12">
    <location>
        <position position="593"/>
    </location>
</feature>
<dbReference type="EMBL" id="UOEZ01000004">
    <property type="protein sequence ID" value="VAW34593.1"/>
    <property type="molecule type" value="Genomic_DNA"/>
</dbReference>
<evidence type="ECO:0000256" key="8">
    <source>
        <dbReference type="ARBA" id="ARBA00029447"/>
    </source>
</evidence>
<dbReference type="InterPro" id="IPR004089">
    <property type="entry name" value="MCPsignal_dom"/>
</dbReference>
<keyword evidence="5 9" id="KW-1133">Transmembrane helix</keyword>
<dbReference type="Pfam" id="PF00672">
    <property type="entry name" value="HAMP"/>
    <property type="match status" value="1"/>
</dbReference>
<dbReference type="GO" id="GO:0005886">
    <property type="term" value="C:plasma membrane"/>
    <property type="evidence" value="ECO:0007669"/>
    <property type="project" value="UniProtKB-SubCell"/>
</dbReference>
<dbReference type="AlphaFoldDB" id="A0A3B0V2H8"/>
<evidence type="ECO:0000256" key="3">
    <source>
        <dbReference type="ARBA" id="ARBA00022500"/>
    </source>
</evidence>
<dbReference type="Gene3D" id="3.30.450.20">
    <property type="entry name" value="PAS domain"/>
    <property type="match status" value="1"/>
</dbReference>
<evidence type="ECO:0000259" key="11">
    <source>
        <dbReference type="PROSITE" id="PS50885"/>
    </source>
</evidence>
<evidence type="ECO:0000256" key="1">
    <source>
        <dbReference type="ARBA" id="ARBA00004651"/>
    </source>
</evidence>
<proteinExistence type="inferred from homology"/>
<reference evidence="12" key="1">
    <citation type="submission" date="2018-06" db="EMBL/GenBank/DDBJ databases">
        <authorList>
            <person name="Zhirakovskaya E."/>
        </authorList>
    </citation>
    <scope>NUCLEOTIDE SEQUENCE</scope>
</reference>
<dbReference type="GO" id="GO:0006935">
    <property type="term" value="P:chemotaxis"/>
    <property type="evidence" value="ECO:0007669"/>
    <property type="project" value="UniProtKB-KW"/>
</dbReference>
<dbReference type="CDD" id="cd06225">
    <property type="entry name" value="HAMP"/>
    <property type="match status" value="1"/>
</dbReference>
<dbReference type="Gene3D" id="1.10.287.950">
    <property type="entry name" value="Methyl-accepting chemotaxis protein"/>
    <property type="match status" value="1"/>
</dbReference>
<dbReference type="Pfam" id="PF02743">
    <property type="entry name" value="dCache_1"/>
    <property type="match status" value="1"/>
</dbReference>
<evidence type="ECO:0000256" key="2">
    <source>
        <dbReference type="ARBA" id="ARBA00022475"/>
    </source>
</evidence>
<sequence>MKGGAVMFRNLSLKVKLIALFLVVGLVPLLVGVVVIYRSSSAALEHETFNQLVSIREIKKAQIEGYFKTIENQALTFSQDVMIIDAMKEFKMAFKAIGDDPAVSSEELEKYRSSVRSYYTGLYDATFREKSVDNIDAASLVPTDKNSLILQYRYISNNPQPLGSKNGLVKADDGSRYSQLHARYHPAINAFLEKFGYYDIFLVDADSGNIVYSALKEVDFATSLKDGPYADTNFADAFKNAVSAGSSDVFILEDFKPYVPSYNAPASFIASPIYDKGKLEGVLVLQMPIDAINTIMTSNKEWKKIGLGDSGESYIVGSDLKLRNDSRFLIDDKAGYLSLLREKGFPGREVDTIEKLDTSILLQDVKNETARMAIAGNSGYKIVSDYRDIPVLSAYAPLDIPGVQWAILADINEAEAFAPLTRLKKLVIVMTIIIIGIVIAIAWFVAKSIAQPVVHVAELAAKVAAGDLTVPDVKAKNNDEIGMLVGSLNNMKGNLNKMMGQIMTMADHVAAASTELSATSTQIVNGIDRQSSQTSQVATAMEEMSATVLEVARNSQGASESAGETQEVAVRGGDVVKRAVDGMMTVADTVRQS</sequence>
<keyword evidence="2" id="KW-1003">Cell membrane</keyword>